<dbReference type="AlphaFoldDB" id="A0AAD2DLK3"/>
<feature type="compositionally biased region" description="Acidic residues" evidence="1">
    <location>
        <begin position="58"/>
        <end position="69"/>
    </location>
</feature>
<accession>A0AAD2DLK3</accession>
<keyword evidence="3" id="KW-1185">Reference proteome</keyword>
<feature type="compositionally biased region" description="Acidic residues" evidence="1">
    <location>
        <begin position="96"/>
        <end position="112"/>
    </location>
</feature>
<evidence type="ECO:0000313" key="3">
    <source>
        <dbReference type="Proteomes" id="UP000834106"/>
    </source>
</evidence>
<feature type="region of interest" description="Disordered" evidence="1">
    <location>
        <begin position="1"/>
        <end position="112"/>
    </location>
</feature>
<protein>
    <submittedName>
        <fullName evidence="2">Uncharacterized protein</fullName>
    </submittedName>
</protein>
<reference evidence="2" key="1">
    <citation type="submission" date="2023-05" db="EMBL/GenBank/DDBJ databases">
        <authorList>
            <person name="Huff M."/>
        </authorList>
    </citation>
    <scope>NUCLEOTIDE SEQUENCE</scope>
</reference>
<feature type="compositionally biased region" description="Polar residues" evidence="1">
    <location>
        <begin position="19"/>
        <end position="28"/>
    </location>
</feature>
<gene>
    <name evidence="2" type="ORF">FPE_LOCUS6532</name>
</gene>
<evidence type="ECO:0000256" key="1">
    <source>
        <dbReference type="SAM" id="MobiDB-lite"/>
    </source>
</evidence>
<organism evidence="2 3">
    <name type="scientific">Fraxinus pennsylvanica</name>
    <dbReference type="NCBI Taxonomy" id="56036"/>
    <lineage>
        <taxon>Eukaryota</taxon>
        <taxon>Viridiplantae</taxon>
        <taxon>Streptophyta</taxon>
        <taxon>Embryophyta</taxon>
        <taxon>Tracheophyta</taxon>
        <taxon>Spermatophyta</taxon>
        <taxon>Magnoliopsida</taxon>
        <taxon>eudicotyledons</taxon>
        <taxon>Gunneridae</taxon>
        <taxon>Pentapetalae</taxon>
        <taxon>asterids</taxon>
        <taxon>lamiids</taxon>
        <taxon>Lamiales</taxon>
        <taxon>Oleaceae</taxon>
        <taxon>Oleeae</taxon>
        <taxon>Fraxinus</taxon>
    </lineage>
</organism>
<dbReference type="Proteomes" id="UP000834106">
    <property type="component" value="Chromosome 4"/>
</dbReference>
<dbReference type="EMBL" id="OU503039">
    <property type="protein sequence ID" value="CAI9759102.1"/>
    <property type="molecule type" value="Genomic_DNA"/>
</dbReference>
<name>A0AAD2DLK3_9LAMI</name>
<sequence length="112" mass="12830">MASLQVDAAPVEEVKSQAEPETNLSSNVKEPEVHKLDESTKTVDPCPCPHVENKETLEIDSDEEEEEKEMEPLANKEEDFSPFTSVEQPAWPAEFNQEEDEDEEEDEYIYKV</sequence>
<evidence type="ECO:0000313" key="2">
    <source>
        <dbReference type="EMBL" id="CAI9759102.1"/>
    </source>
</evidence>
<feature type="compositionally biased region" description="Basic and acidic residues" evidence="1">
    <location>
        <begin position="70"/>
        <end position="79"/>
    </location>
</feature>
<feature type="compositionally biased region" description="Basic and acidic residues" evidence="1">
    <location>
        <begin position="29"/>
        <end position="41"/>
    </location>
</feature>
<proteinExistence type="predicted"/>